<feature type="domain" description="Peptidase M16 N-terminal" evidence="8">
    <location>
        <begin position="49"/>
        <end position="184"/>
    </location>
</feature>
<dbReference type="GO" id="GO:0043171">
    <property type="term" value="P:peptide catabolic process"/>
    <property type="evidence" value="ECO:0007669"/>
    <property type="project" value="TreeGrafter"/>
</dbReference>
<dbReference type="InterPro" id="IPR032632">
    <property type="entry name" value="Peptidase_M16_M"/>
</dbReference>
<dbReference type="Gene3D" id="3.30.830.10">
    <property type="entry name" value="Metalloenzyme, LuxS/M16 peptidase-like"/>
    <property type="match status" value="4"/>
</dbReference>
<dbReference type="PANTHER" id="PTHR43690:SF18">
    <property type="entry name" value="INSULIN-DEGRADING ENZYME-RELATED"/>
    <property type="match status" value="1"/>
</dbReference>
<evidence type="ECO:0000256" key="6">
    <source>
        <dbReference type="ARBA" id="ARBA00023049"/>
    </source>
</evidence>
<accession>A0A397W2W9</accession>
<dbReference type="FunFam" id="3.30.830.10:FF:000005">
    <property type="entry name" value="nardilysin isoform X1"/>
    <property type="match status" value="1"/>
</dbReference>
<dbReference type="Pfam" id="PF22456">
    <property type="entry name" value="PqqF-like_C_4"/>
    <property type="match status" value="1"/>
</dbReference>
<feature type="domain" description="Peptidase M16 C-terminal" evidence="9">
    <location>
        <begin position="211"/>
        <end position="389"/>
    </location>
</feature>
<evidence type="ECO:0000256" key="2">
    <source>
        <dbReference type="ARBA" id="ARBA00022670"/>
    </source>
</evidence>
<evidence type="ECO:0000256" key="4">
    <source>
        <dbReference type="ARBA" id="ARBA00022801"/>
    </source>
</evidence>
<evidence type="ECO:0000313" key="13">
    <source>
        <dbReference type="Proteomes" id="UP000266673"/>
    </source>
</evidence>
<evidence type="ECO:0000256" key="3">
    <source>
        <dbReference type="ARBA" id="ARBA00022723"/>
    </source>
</evidence>
<dbReference type="EMBL" id="QKWP01000083">
    <property type="protein sequence ID" value="RIB27927.1"/>
    <property type="molecule type" value="Genomic_DNA"/>
</dbReference>
<dbReference type="GO" id="GO:0046872">
    <property type="term" value="F:metal ion binding"/>
    <property type="evidence" value="ECO:0007669"/>
    <property type="project" value="UniProtKB-KW"/>
</dbReference>
<evidence type="ECO:0000256" key="7">
    <source>
        <dbReference type="RuleBase" id="RU004447"/>
    </source>
</evidence>
<dbReference type="PANTHER" id="PTHR43690">
    <property type="entry name" value="NARDILYSIN"/>
    <property type="match status" value="1"/>
</dbReference>
<dbReference type="PROSITE" id="PS00143">
    <property type="entry name" value="INSULINASE"/>
    <property type="match status" value="1"/>
</dbReference>
<evidence type="ECO:0000259" key="9">
    <source>
        <dbReference type="Pfam" id="PF05193"/>
    </source>
</evidence>
<keyword evidence="4" id="KW-0378">Hydrolase</keyword>
<dbReference type="GO" id="GO:0005739">
    <property type="term" value="C:mitochondrion"/>
    <property type="evidence" value="ECO:0007669"/>
    <property type="project" value="TreeGrafter"/>
</dbReference>
<keyword evidence="5" id="KW-0862">Zinc</keyword>
<dbReference type="InterPro" id="IPR054734">
    <property type="entry name" value="PqqF-like_C_4"/>
</dbReference>
<feature type="domain" description="Peptidase M16 middle/third" evidence="10">
    <location>
        <begin position="396"/>
        <end position="678"/>
    </location>
</feature>
<dbReference type="GO" id="GO:0004222">
    <property type="term" value="F:metalloendopeptidase activity"/>
    <property type="evidence" value="ECO:0007669"/>
    <property type="project" value="InterPro"/>
</dbReference>
<dbReference type="InterPro" id="IPR001431">
    <property type="entry name" value="Pept_M16_Zn_BS"/>
</dbReference>
<dbReference type="GO" id="GO:0051603">
    <property type="term" value="P:proteolysis involved in protein catabolic process"/>
    <property type="evidence" value="ECO:0007669"/>
    <property type="project" value="TreeGrafter"/>
</dbReference>
<evidence type="ECO:0000313" key="12">
    <source>
        <dbReference type="EMBL" id="RIB27927.1"/>
    </source>
</evidence>
<dbReference type="SUPFAM" id="SSF63411">
    <property type="entry name" value="LuxS/MPP-like metallohydrolase"/>
    <property type="match status" value="4"/>
</dbReference>
<dbReference type="Pfam" id="PF05193">
    <property type="entry name" value="Peptidase_M16_C"/>
    <property type="match status" value="1"/>
</dbReference>
<gene>
    <name evidence="12" type="ORF">C2G38_1654082</name>
</gene>
<keyword evidence="3" id="KW-0479">Metal-binding</keyword>
<comment type="similarity">
    <text evidence="1 7">Belongs to the peptidase M16 family.</text>
</comment>
<name>A0A397W2W9_9GLOM</name>
<keyword evidence="13" id="KW-1185">Reference proteome</keyword>
<sequence length="1083" mass="125812">MSISFENLPSHFSISEDGTYATLSTSLEKSENDDREYRLILLPNGLEALLISDSETDKSSAAIDVHVGQISDPPNLQGLAHFCEHLLFMGTEKYPKENEYSEYLTKHNGSSNAYTGLDSTNYYFDVGCEHLEKALDIFAQFFICPLFNDECTDRELRAVDSEYKLNLQEDGWRQYQLEKSLSNPNNPFSQFGIGNLESLKDIPSKAGLNVREELLKFHDSYYSANLMKLVVLGREPLDTLNQWVVEKFSNVKNKSVPIPVPKDHYPITEKELGKHISLKPVKDNHGLEITFPFPDQELLYYTKPGRYLGHLIGHEGVGSILSLLKKKGWANKLSSYRSHQYVGFEVFKISIDLTEEGLAHYGEIVEICFQYIEMLKQTDVQERIFREVQSIASIDFRFQEKYSPAYYASELAVYMQRPYPRELILSGPHLLREYKPELIVEGLNCLTWDKCIITLSSKLLKGLDKKEKWFGVEYKMEPINEKLLKAIQNPKLHTDLNLHPPNIFIPSNFEVNKLENVTPRTRPDLIKGMNTTLSRLWYKKDDTFWIPKVGALFLIRSPLAHSTPLNSVKTRLYVDLVVDAFTEYAYDAEIAGIAYYLYTHDEGIVVSVRGYNDKASLLLLKVVEKMKSIQICPKRFQKIKEELKRQYDNRSLDSPNYQAMYYKRYAVTQKIWSYKEKSKLLEKIQHEDVQQFYPTLFNQVLFEGFVHGNMSREDALDMIKILEDTFKPCEEILKTQLVGNRNVCIPDGKKFVYSIDVPDEKEINSAIEYYVQIGDVQDRDLRAKLALLGQIADEPSFDQLRTKEQLGYLVWSMIEEGIGSMAYRIVIQSEKDPIYLENRIEEFLTKLQTIIEEMSEEEYTKQVTSLISKKLEKPKNLSEESYRHWYHICSGYYEFNKVENDVSNIRKITKAELLEFYKTYIHPCSSVYKKLSIHLKSKNLALLKWFNSIDIKKLHELVSSQGIKSITEEELKGAIDILKIQSAGKEIHEIEFEIKKLLLKKVNESDQELSKDMEMMLDKLSKDVVNLIFDNEKDENVEVKNKDEYKLSTDNEIIEDLFLFKRRMKLSPDAIPVLPWDSYYENL</sequence>
<dbReference type="Pfam" id="PF00675">
    <property type="entry name" value="Peptidase_M16"/>
    <property type="match status" value="1"/>
</dbReference>
<reference evidence="12 13" key="1">
    <citation type="submission" date="2018-06" db="EMBL/GenBank/DDBJ databases">
        <title>Comparative genomics reveals the genomic features of Rhizophagus irregularis, R. cerebriforme, R. diaphanum and Gigaspora rosea, and their symbiotic lifestyle signature.</title>
        <authorList>
            <person name="Morin E."/>
            <person name="San Clemente H."/>
            <person name="Chen E.C.H."/>
            <person name="De La Providencia I."/>
            <person name="Hainaut M."/>
            <person name="Kuo A."/>
            <person name="Kohler A."/>
            <person name="Murat C."/>
            <person name="Tang N."/>
            <person name="Roy S."/>
            <person name="Loubradou J."/>
            <person name="Henrissat B."/>
            <person name="Grigoriev I.V."/>
            <person name="Corradi N."/>
            <person name="Roux C."/>
            <person name="Martin F.M."/>
        </authorList>
    </citation>
    <scope>NUCLEOTIDE SEQUENCE [LARGE SCALE GENOMIC DNA]</scope>
    <source>
        <strain evidence="12 13">DAOM 194757</strain>
    </source>
</reference>
<dbReference type="InterPro" id="IPR007863">
    <property type="entry name" value="Peptidase_M16_C"/>
</dbReference>
<feature type="domain" description="Coenzyme PQQ synthesis protein F-like C-terminal lobe" evidence="11">
    <location>
        <begin position="787"/>
        <end position="885"/>
    </location>
</feature>
<dbReference type="FunFam" id="3.30.830.10:FF:000004">
    <property type="entry name" value="Putative insulin-degrading enzyme"/>
    <property type="match status" value="1"/>
</dbReference>
<dbReference type="InterPro" id="IPR050626">
    <property type="entry name" value="Peptidase_M16"/>
</dbReference>
<evidence type="ECO:0000259" key="11">
    <source>
        <dbReference type="Pfam" id="PF22456"/>
    </source>
</evidence>
<dbReference type="STRING" id="44941.A0A397W2W9"/>
<dbReference type="AlphaFoldDB" id="A0A397W2W9"/>
<proteinExistence type="inferred from homology"/>
<keyword evidence="6" id="KW-0482">Metalloprotease</keyword>
<protein>
    <submittedName>
        <fullName evidence="12">Metalloenzyme, LuxS/M16 peptidase-like protein</fullName>
    </submittedName>
</protein>
<dbReference type="InterPro" id="IPR011249">
    <property type="entry name" value="Metalloenz_LuxS/M16"/>
</dbReference>
<evidence type="ECO:0000256" key="1">
    <source>
        <dbReference type="ARBA" id="ARBA00007261"/>
    </source>
</evidence>
<comment type="caution">
    <text evidence="12">The sequence shown here is derived from an EMBL/GenBank/DDBJ whole genome shotgun (WGS) entry which is preliminary data.</text>
</comment>
<dbReference type="Proteomes" id="UP000266673">
    <property type="component" value="Unassembled WGS sequence"/>
</dbReference>
<evidence type="ECO:0000259" key="10">
    <source>
        <dbReference type="Pfam" id="PF16187"/>
    </source>
</evidence>
<evidence type="ECO:0000256" key="5">
    <source>
        <dbReference type="ARBA" id="ARBA00022833"/>
    </source>
</evidence>
<dbReference type="GO" id="GO:0005829">
    <property type="term" value="C:cytosol"/>
    <property type="evidence" value="ECO:0007669"/>
    <property type="project" value="TreeGrafter"/>
</dbReference>
<dbReference type="OrthoDB" id="952271at2759"/>
<dbReference type="FunFam" id="3.30.830.10:FF:000003">
    <property type="entry name" value="Insulin-degrading enzyme"/>
    <property type="match status" value="1"/>
</dbReference>
<dbReference type="InterPro" id="IPR011765">
    <property type="entry name" value="Pept_M16_N"/>
</dbReference>
<evidence type="ECO:0000259" key="8">
    <source>
        <dbReference type="Pfam" id="PF00675"/>
    </source>
</evidence>
<dbReference type="Pfam" id="PF16187">
    <property type="entry name" value="Peptidase_M16_M"/>
    <property type="match status" value="1"/>
</dbReference>
<keyword evidence="2" id="KW-0645">Protease</keyword>
<organism evidence="12 13">
    <name type="scientific">Gigaspora rosea</name>
    <dbReference type="NCBI Taxonomy" id="44941"/>
    <lineage>
        <taxon>Eukaryota</taxon>
        <taxon>Fungi</taxon>
        <taxon>Fungi incertae sedis</taxon>
        <taxon>Mucoromycota</taxon>
        <taxon>Glomeromycotina</taxon>
        <taxon>Glomeromycetes</taxon>
        <taxon>Diversisporales</taxon>
        <taxon>Gigasporaceae</taxon>
        <taxon>Gigaspora</taxon>
    </lineage>
</organism>